<accession>A0ABV7X7N1</accession>
<feature type="chain" id="PRO_5046556058" evidence="1">
    <location>
        <begin position="21"/>
        <end position="151"/>
    </location>
</feature>
<reference evidence="3" key="1">
    <citation type="journal article" date="2019" name="Int. J. Syst. Evol. Microbiol.">
        <title>The Global Catalogue of Microorganisms (GCM) 10K type strain sequencing project: providing services to taxonomists for standard genome sequencing and annotation.</title>
        <authorList>
            <consortium name="The Broad Institute Genomics Platform"/>
            <consortium name="The Broad Institute Genome Sequencing Center for Infectious Disease"/>
            <person name="Wu L."/>
            <person name="Ma J."/>
        </authorList>
    </citation>
    <scope>NUCLEOTIDE SEQUENCE [LARGE SCALE GENOMIC DNA]</scope>
    <source>
        <strain evidence="3">KCTC 42644</strain>
    </source>
</reference>
<dbReference type="Proteomes" id="UP001595615">
    <property type="component" value="Unassembled WGS sequence"/>
</dbReference>
<proteinExistence type="predicted"/>
<evidence type="ECO:0000256" key="1">
    <source>
        <dbReference type="SAM" id="SignalP"/>
    </source>
</evidence>
<comment type="caution">
    <text evidence="2">The sequence shown here is derived from an EMBL/GenBank/DDBJ whole genome shotgun (WGS) entry which is preliminary data.</text>
</comment>
<evidence type="ECO:0000313" key="2">
    <source>
        <dbReference type="EMBL" id="MFC3712126.1"/>
    </source>
</evidence>
<dbReference type="RefSeq" id="WP_380858407.1">
    <property type="nucleotide sequence ID" value="NZ_JBHRXV010000004.1"/>
</dbReference>
<gene>
    <name evidence="2" type="ORF">ACFOMD_06075</name>
</gene>
<keyword evidence="3" id="KW-1185">Reference proteome</keyword>
<keyword evidence="1" id="KW-0732">Signal</keyword>
<dbReference type="EMBL" id="JBHRXV010000004">
    <property type="protein sequence ID" value="MFC3712126.1"/>
    <property type="molecule type" value="Genomic_DNA"/>
</dbReference>
<evidence type="ECO:0000313" key="3">
    <source>
        <dbReference type="Proteomes" id="UP001595615"/>
    </source>
</evidence>
<feature type="signal peptide" evidence="1">
    <location>
        <begin position="1"/>
        <end position="20"/>
    </location>
</feature>
<protein>
    <submittedName>
        <fullName evidence="2">Uncharacterized protein</fullName>
    </submittedName>
</protein>
<name>A0ABV7X7N1_9SPHN</name>
<organism evidence="2 3">
    <name type="scientific">Sphingoaurantiacus capsulatus</name>
    <dbReference type="NCBI Taxonomy" id="1771310"/>
    <lineage>
        <taxon>Bacteria</taxon>
        <taxon>Pseudomonadati</taxon>
        <taxon>Pseudomonadota</taxon>
        <taxon>Alphaproteobacteria</taxon>
        <taxon>Sphingomonadales</taxon>
        <taxon>Sphingosinicellaceae</taxon>
        <taxon>Sphingoaurantiacus</taxon>
    </lineage>
</organism>
<sequence length="151" mass="15675">MRTALGLALLLTALTPPAFAQDATAPAAASEPDTSTVAIVENYRRRMVTVYGNDPCPAASSIDEIVVCARRPEEERFRLRQLDVPDGVPVEQGARIVEQGGTARTLGTDDVRIAGGTGTCTPIGPGGLTGCNKGVNLLAIGEALNSLVTDE</sequence>